<evidence type="ECO:0000313" key="1">
    <source>
        <dbReference type="EMBL" id="CEG12878.1"/>
    </source>
</evidence>
<reference evidence="1" key="1">
    <citation type="submission" date="2014-09" db="EMBL/GenBank/DDBJ databases">
        <authorList>
            <person name="Probst J Alexander"/>
        </authorList>
    </citation>
    <scope>NUCLEOTIDE SEQUENCE</scope>
</reference>
<dbReference type="EMBL" id="CCXY01000207">
    <property type="protein sequence ID" value="CEG12878.1"/>
    <property type="molecule type" value="Genomic_DNA"/>
</dbReference>
<proteinExistence type="predicted"/>
<name>A0A098EA49_9ZZZZ</name>
<gene>
    <name evidence="1" type="ORF">MSIBF_A2850003</name>
</gene>
<organism evidence="1">
    <name type="scientific">groundwater metagenome</name>
    <dbReference type="NCBI Taxonomy" id="717931"/>
    <lineage>
        <taxon>unclassified sequences</taxon>
        <taxon>metagenomes</taxon>
        <taxon>ecological metagenomes</taxon>
    </lineage>
</organism>
<accession>A0A098EA49</accession>
<sequence length="59" mass="6901">MNMTDAQQLPIPEEIRIAYGQGEETVVQLVSSFVRYIQRQNEIIRTPYDQLAKNELAQY</sequence>
<protein>
    <submittedName>
        <fullName evidence="1">Uncharacterized protein</fullName>
    </submittedName>
</protein>
<dbReference type="AlphaFoldDB" id="A0A098EA49"/>